<keyword evidence="6" id="KW-0131">Cell cycle</keyword>
<feature type="coiled-coil region" evidence="7">
    <location>
        <begin position="68"/>
        <end position="95"/>
    </location>
</feature>
<dbReference type="EMBL" id="CP121196">
    <property type="protein sequence ID" value="XBH19376.1"/>
    <property type="molecule type" value="Genomic_DNA"/>
</dbReference>
<name>A0AAU7DPN8_9BACT</name>
<dbReference type="Pfam" id="PF04977">
    <property type="entry name" value="DivIC"/>
    <property type="match status" value="1"/>
</dbReference>
<dbReference type="GO" id="GO:0030428">
    <property type="term" value="C:cell septum"/>
    <property type="evidence" value="ECO:0007669"/>
    <property type="project" value="TreeGrafter"/>
</dbReference>
<evidence type="ECO:0000313" key="8">
    <source>
        <dbReference type="EMBL" id="XBH19376.1"/>
    </source>
</evidence>
<evidence type="ECO:0000256" key="3">
    <source>
        <dbReference type="ARBA" id="ARBA00022692"/>
    </source>
</evidence>
<evidence type="ECO:0000256" key="7">
    <source>
        <dbReference type="SAM" id="Coils"/>
    </source>
</evidence>
<dbReference type="PANTHER" id="PTHR37485">
    <property type="entry name" value="CELL DIVISION PROTEIN FTSB"/>
    <property type="match status" value="1"/>
</dbReference>
<evidence type="ECO:0000256" key="4">
    <source>
        <dbReference type="ARBA" id="ARBA00022989"/>
    </source>
</evidence>
<evidence type="ECO:0000256" key="2">
    <source>
        <dbReference type="ARBA" id="ARBA00022618"/>
    </source>
</evidence>
<evidence type="ECO:0000256" key="1">
    <source>
        <dbReference type="ARBA" id="ARBA00022475"/>
    </source>
</evidence>
<keyword evidence="1" id="KW-1003">Cell membrane</keyword>
<keyword evidence="5" id="KW-0472">Membrane</keyword>
<evidence type="ECO:0000256" key="5">
    <source>
        <dbReference type="ARBA" id="ARBA00023136"/>
    </source>
</evidence>
<dbReference type="RefSeq" id="WP_348264593.1">
    <property type="nucleotide sequence ID" value="NZ_CP121196.1"/>
</dbReference>
<dbReference type="InterPro" id="IPR007060">
    <property type="entry name" value="FtsL/DivIC"/>
</dbReference>
<keyword evidence="7" id="KW-0175">Coiled coil</keyword>
<reference evidence="8" key="1">
    <citation type="submission" date="2023-03" db="EMBL/GenBank/DDBJ databases">
        <title>Edaphobacter sp.</title>
        <authorList>
            <person name="Huber K.J."/>
            <person name="Papendorf J."/>
            <person name="Pilke C."/>
            <person name="Bunk B."/>
            <person name="Sproeer C."/>
            <person name="Pester M."/>
        </authorList>
    </citation>
    <scope>NUCLEOTIDE SEQUENCE</scope>
    <source>
        <strain evidence="8">DSM 110680</strain>
    </source>
</reference>
<accession>A0AAU7DPN8</accession>
<keyword evidence="4" id="KW-1133">Transmembrane helix</keyword>
<dbReference type="PANTHER" id="PTHR37485:SF1">
    <property type="entry name" value="CELL DIVISION PROTEIN FTSB"/>
    <property type="match status" value="1"/>
</dbReference>
<dbReference type="AlphaFoldDB" id="A0AAU7DPN8"/>
<keyword evidence="2" id="KW-0132">Cell division</keyword>
<gene>
    <name evidence="8" type="ORF">P8935_08670</name>
</gene>
<dbReference type="GO" id="GO:0043093">
    <property type="term" value="P:FtsZ-dependent cytokinesis"/>
    <property type="evidence" value="ECO:0007669"/>
    <property type="project" value="TreeGrafter"/>
</dbReference>
<sequence length="136" mass="15704">MQQPNLFSENKEAAKEPLPFRQRVLEWLQEGWRPAGTALSVVLALLFAWSVINGRHGLSTWYQQRSQEKQLKQEIDDLQRENAHLRTHVDRLKNNPEAIEHEAREKLHYAKPGEVIYTLPAEPQSQSVVQPGSTSR</sequence>
<keyword evidence="3" id="KW-0812">Transmembrane</keyword>
<proteinExistence type="predicted"/>
<evidence type="ECO:0000256" key="6">
    <source>
        <dbReference type="ARBA" id="ARBA00023306"/>
    </source>
</evidence>
<protein>
    <submittedName>
        <fullName evidence="8">Septum formation initiator family protein</fullName>
    </submittedName>
</protein>
<dbReference type="InterPro" id="IPR023081">
    <property type="entry name" value="Cell_div_FtsB"/>
</dbReference>
<organism evidence="8">
    <name type="scientific">Telmatobacter sp. DSM 110680</name>
    <dbReference type="NCBI Taxonomy" id="3036704"/>
    <lineage>
        <taxon>Bacteria</taxon>
        <taxon>Pseudomonadati</taxon>
        <taxon>Acidobacteriota</taxon>
        <taxon>Terriglobia</taxon>
        <taxon>Terriglobales</taxon>
        <taxon>Acidobacteriaceae</taxon>
        <taxon>Telmatobacter</taxon>
    </lineage>
</organism>